<dbReference type="Proteomes" id="UP000230392">
    <property type="component" value="Unassembled WGS sequence"/>
</dbReference>
<evidence type="ECO:0000313" key="9">
    <source>
        <dbReference type="EMBL" id="PIP16596.1"/>
    </source>
</evidence>
<dbReference type="InterPro" id="IPR036390">
    <property type="entry name" value="WH_DNA-bd_sf"/>
</dbReference>
<evidence type="ECO:0000256" key="4">
    <source>
        <dbReference type="ARBA" id="ARBA00023015"/>
    </source>
</evidence>
<keyword evidence="7" id="KW-0479">Metal-binding</keyword>
<dbReference type="PANTHER" id="PTHR33202:SF7">
    <property type="entry name" value="FERRIC UPTAKE REGULATION PROTEIN"/>
    <property type="match status" value="1"/>
</dbReference>
<feature type="binding site" evidence="8">
    <location>
        <position position="122"/>
    </location>
    <ligand>
        <name>Fe cation</name>
        <dbReference type="ChEBI" id="CHEBI:24875"/>
    </ligand>
</feature>
<name>A0A2G9YBI9_9BACT</name>
<feature type="binding site" evidence="7">
    <location>
        <position position="150"/>
    </location>
    <ligand>
        <name>Zn(2+)</name>
        <dbReference type="ChEBI" id="CHEBI:29105"/>
    </ligand>
</feature>
<evidence type="ECO:0000256" key="2">
    <source>
        <dbReference type="ARBA" id="ARBA00022491"/>
    </source>
</evidence>
<dbReference type="EMBL" id="PCRF01000054">
    <property type="protein sequence ID" value="PIP16596.1"/>
    <property type="molecule type" value="Genomic_DNA"/>
</dbReference>
<evidence type="ECO:0000256" key="5">
    <source>
        <dbReference type="ARBA" id="ARBA00023125"/>
    </source>
</evidence>
<feature type="binding site" evidence="8">
    <location>
        <position position="98"/>
    </location>
    <ligand>
        <name>Fe cation</name>
        <dbReference type="ChEBI" id="CHEBI:24875"/>
    </ligand>
</feature>
<evidence type="ECO:0000256" key="7">
    <source>
        <dbReference type="PIRSR" id="PIRSR602481-1"/>
    </source>
</evidence>
<feature type="binding site" evidence="8">
    <location>
        <position position="142"/>
    </location>
    <ligand>
        <name>Fe cation</name>
        <dbReference type="ChEBI" id="CHEBI:24875"/>
    </ligand>
</feature>
<reference evidence="9 10" key="1">
    <citation type="submission" date="2017-09" db="EMBL/GenBank/DDBJ databases">
        <title>Depth-based differentiation of microbial function through sediment-hosted aquifers and enrichment of novel symbionts in the deep terrestrial subsurface.</title>
        <authorList>
            <person name="Probst A.J."/>
            <person name="Ladd B."/>
            <person name="Jarett J.K."/>
            <person name="Geller-Mcgrath D.E."/>
            <person name="Sieber C.M."/>
            <person name="Emerson J.B."/>
            <person name="Anantharaman K."/>
            <person name="Thomas B.C."/>
            <person name="Malmstrom R."/>
            <person name="Stieglmeier M."/>
            <person name="Klingl A."/>
            <person name="Woyke T."/>
            <person name="Ryan C.M."/>
            <person name="Banfield J.F."/>
        </authorList>
    </citation>
    <scope>NUCLEOTIDE SEQUENCE [LARGE SCALE GENOMIC DNA]</scope>
    <source>
        <strain evidence="9">CG23_combo_of_CG06-09_8_20_14_all_48_7</strain>
    </source>
</reference>
<feature type="binding site" evidence="7">
    <location>
        <position position="107"/>
    </location>
    <ligand>
        <name>Zn(2+)</name>
        <dbReference type="ChEBI" id="CHEBI:29105"/>
    </ligand>
</feature>
<dbReference type="GO" id="GO:1900376">
    <property type="term" value="P:regulation of secondary metabolite biosynthetic process"/>
    <property type="evidence" value="ECO:0007669"/>
    <property type="project" value="TreeGrafter"/>
</dbReference>
<comment type="cofactor">
    <cofactor evidence="8">
        <name>Mn(2+)</name>
        <dbReference type="ChEBI" id="CHEBI:29035"/>
    </cofactor>
    <cofactor evidence="8">
        <name>Fe(2+)</name>
        <dbReference type="ChEBI" id="CHEBI:29033"/>
    </cofactor>
    <text evidence="8">Binds 1 Mn(2+) or Fe(2+) ion per subunit.</text>
</comment>
<comment type="similarity">
    <text evidence="1">Belongs to the Fur family.</text>
</comment>
<comment type="cofactor">
    <cofactor evidence="7">
        <name>Zn(2+)</name>
        <dbReference type="ChEBI" id="CHEBI:29105"/>
    </cofactor>
    <text evidence="7">Binds 1 zinc ion per subunit.</text>
</comment>
<dbReference type="Gene3D" id="3.30.1490.190">
    <property type="match status" value="1"/>
</dbReference>
<dbReference type="AlphaFoldDB" id="A0A2G9YBI9"/>
<keyword evidence="5" id="KW-0238">DNA-binding</keyword>
<dbReference type="GO" id="GO:0008270">
    <property type="term" value="F:zinc ion binding"/>
    <property type="evidence" value="ECO:0007669"/>
    <property type="project" value="TreeGrafter"/>
</dbReference>
<comment type="caution">
    <text evidence="9">The sequence shown here is derived from an EMBL/GenBank/DDBJ whole genome shotgun (WGS) entry which is preliminary data.</text>
</comment>
<proteinExistence type="inferred from homology"/>
<dbReference type="GO" id="GO:0000976">
    <property type="term" value="F:transcription cis-regulatory region binding"/>
    <property type="evidence" value="ECO:0007669"/>
    <property type="project" value="TreeGrafter"/>
</dbReference>
<evidence type="ECO:0000313" key="10">
    <source>
        <dbReference type="Proteomes" id="UP000230392"/>
    </source>
</evidence>
<organism evidence="9 10">
    <name type="scientific">bacterium (Candidatus Ratteibacteria) CG23_combo_of_CG06-09_8_20_14_all_48_7</name>
    <dbReference type="NCBI Taxonomy" id="2014292"/>
    <lineage>
        <taxon>Bacteria</taxon>
        <taxon>Candidatus Ratteibacteria</taxon>
    </lineage>
</organism>
<protein>
    <submittedName>
        <fullName evidence="9">Ferric uptake regulation protein</fullName>
    </submittedName>
</protein>
<dbReference type="GO" id="GO:0003700">
    <property type="term" value="F:DNA-binding transcription factor activity"/>
    <property type="evidence" value="ECO:0007669"/>
    <property type="project" value="InterPro"/>
</dbReference>
<dbReference type="InterPro" id="IPR036388">
    <property type="entry name" value="WH-like_DNA-bd_sf"/>
</dbReference>
<dbReference type="Pfam" id="PF01475">
    <property type="entry name" value="FUR"/>
    <property type="match status" value="1"/>
</dbReference>
<feature type="binding site" evidence="7">
    <location>
        <position position="104"/>
    </location>
    <ligand>
        <name>Zn(2+)</name>
        <dbReference type="ChEBI" id="CHEBI:29105"/>
    </ligand>
</feature>
<evidence type="ECO:0000256" key="1">
    <source>
        <dbReference type="ARBA" id="ARBA00007957"/>
    </source>
</evidence>
<feature type="binding site" evidence="7">
    <location>
        <position position="153"/>
    </location>
    <ligand>
        <name>Zn(2+)</name>
        <dbReference type="ChEBI" id="CHEBI:29105"/>
    </ligand>
</feature>
<keyword evidence="6" id="KW-0804">Transcription</keyword>
<evidence type="ECO:0000256" key="3">
    <source>
        <dbReference type="ARBA" id="ARBA00022833"/>
    </source>
</evidence>
<evidence type="ECO:0000256" key="8">
    <source>
        <dbReference type="PIRSR" id="PIRSR602481-2"/>
    </source>
</evidence>
<gene>
    <name evidence="9" type="ORF">COX46_01245</name>
</gene>
<dbReference type="InterPro" id="IPR002481">
    <property type="entry name" value="FUR"/>
</dbReference>
<dbReference type="Gene3D" id="1.10.10.10">
    <property type="entry name" value="Winged helix-like DNA-binding domain superfamily/Winged helix DNA-binding domain"/>
    <property type="match status" value="1"/>
</dbReference>
<dbReference type="InterPro" id="IPR043135">
    <property type="entry name" value="Fur_C"/>
</dbReference>
<keyword evidence="2" id="KW-0678">Repressor</keyword>
<keyword evidence="8" id="KW-0408">Iron</keyword>
<dbReference type="SUPFAM" id="SSF46785">
    <property type="entry name" value="Winged helix' DNA-binding domain"/>
    <property type="match status" value="1"/>
</dbReference>
<accession>A0A2G9YBI9</accession>
<sequence length="157" mass="18154">MPRRNCVGAPWWHGKFRGCGYRLTMGREAILDVLSGSEGHLSAEDIYMKIHRRYPNIGLTTIYRTLDVLSDLGMVYKFDFGDGRARYELAEGPKGVHHHHHLICTGCNRVVDYTDFIDEEIELLNQTERGLSKKYNFKISNHLIQFYGLCERCSGRK</sequence>
<dbReference type="CDD" id="cd07153">
    <property type="entry name" value="Fur_like"/>
    <property type="match status" value="1"/>
</dbReference>
<keyword evidence="3 7" id="KW-0862">Zinc</keyword>
<dbReference type="GO" id="GO:0045892">
    <property type="term" value="P:negative regulation of DNA-templated transcription"/>
    <property type="evidence" value="ECO:0007669"/>
    <property type="project" value="TreeGrafter"/>
</dbReference>
<keyword evidence="4" id="KW-0805">Transcription regulation</keyword>
<dbReference type="PANTHER" id="PTHR33202">
    <property type="entry name" value="ZINC UPTAKE REGULATION PROTEIN"/>
    <property type="match status" value="1"/>
</dbReference>
<evidence type="ECO:0000256" key="6">
    <source>
        <dbReference type="ARBA" id="ARBA00023163"/>
    </source>
</evidence>